<evidence type="ECO:0000313" key="4">
    <source>
        <dbReference type="Proteomes" id="UP000029488"/>
    </source>
</evidence>
<dbReference type="SUPFAM" id="SSF101386">
    <property type="entry name" value="all-alpha NTP pyrophosphatases"/>
    <property type="match status" value="1"/>
</dbReference>
<proteinExistence type="predicted"/>
<dbReference type="CDD" id="cd11523">
    <property type="entry name" value="NTP-PPase"/>
    <property type="match status" value="1"/>
</dbReference>
<reference evidence="2 4" key="1">
    <citation type="journal article" date="2014" name="BMC Genomics">
        <title>Unusual genome complexity in Lactobacillus salivarius JCM1046.</title>
        <authorList>
            <person name="Raftis E.J."/>
            <person name="Forde B.M."/>
            <person name="Claesson M.J."/>
            <person name="O'Toole P.W."/>
        </authorList>
    </citation>
    <scope>NUCLEOTIDE SEQUENCE [LARGE SCALE GENOMIC DNA]</scope>
    <source>
        <strain evidence="2 4">JCM1046</strain>
    </source>
</reference>
<name>A0A089QHB2_9LACO</name>
<dbReference type="Pfam" id="PF03819">
    <property type="entry name" value="MazG"/>
    <property type="match status" value="1"/>
</dbReference>
<dbReference type="InterPro" id="IPR011411">
    <property type="entry name" value="MazG-related_YvdC"/>
</dbReference>
<gene>
    <name evidence="3" type="ORF">A8C52_07180</name>
    <name evidence="2" type="ORF">LSJ_1597</name>
</gene>
<accession>A0A089QHB2</accession>
<reference evidence="3 5" key="2">
    <citation type="submission" date="2016-05" db="EMBL/GenBank/DDBJ databases">
        <authorList>
            <person name="Lee J.-Y."/>
            <person name="Kim E.B."/>
            <person name="Choi Y.-J."/>
        </authorList>
    </citation>
    <scope>NUCLEOTIDE SEQUENCE [LARGE SCALE GENOMIC DNA]</scope>
    <source>
        <strain evidence="3 5">KLA006</strain>
    </source>
</reference>
<dbReference type="Proteomes" id="UP000029488">
    <property type="component" value="Chromosome"/>
</dbReference>
<dbReference type="Gene3D" id="1.10.287.1080">
    <property type="entry name" value="MazG-like"/>
    <property type="match status" value="1"/>
</dbReference>
<sequence length="107" mass="12884">MDINEHQQWLIKFYEKRDWFKYPPQDRVNYITEELGELSRAVRTIEVGRDHPGEKVLNQAEKEDNLREEMADVIDQVLVLAAKYDIKPDELLEYSENKLKKRFNMDI</sequence>
<evidence type="ECO:0000313" key="2">
    <source>
        <dbReference type="EMBL" id="AIR11243.1"/>
    </source>
</evidence>
<evidence type="ECO:0000313" key="3">
    <source>
        <dbReference type="EMBL" id="PAY46861.1"/>
    </source>
</evidence>
<dbReference type="EMBL" id="LXZO01000085">
    <property type="protein sequence ID" value="PAY46861.1"/>
    <property type="molecule type" value="Genomic_DNA"/>
</dbReference>
<dbReference type="PANTHER" id="PTHR42692">
    <property type="entry name" value="NUCLEOTIDE PYROPHOSPHOHYDROLASE"/>
    <property type="match status" value="1"/>
</dbReference>
<dbReference type="AlphaFoldDB" id="A0A089QHB2"/>
<dbReference type="KEGG" id="lsj:LSJ_1597"/>
<protein>
    <recommendedName>
        <fullName evidence="1">NTP pyrophosphohydrolase MazG-like domain-containing protein</fullName>
    </recommendedName>
</protein>
<dbReference type="PANTHER" id="PTHR42692:SF2">
    <property type="entry name" value="IG HYPOTHETICAL 16995"/>
    <property type="match status" value="1"/>
</dbReference>
<dbReference type="PIRSF" id="PIRSF036521">
    <property type="entry name" value="UCP036521_pph"/>
    <property type="match status" value="1"/>
</dbReference>
<evidence type="ECO:0000259" key="1">
    <source>
        <dbReference type="Pfam" id="PF03819"/>
    </source>
</evidence>
<dbReference type="Proteomes" id="UP000218139">
    <property type="component" value="Unassembled WGS sequence"/>
</dbReference>
<evidence type="ECO:0000313" key="5">
    <source>
        <dbReference type="Proteomes" id="UP000218139"/>
    </source>
</evidence>
<feature type="domain" description="NTP pyrophosphohydrolase MazG-like" evidence="1">
    <location>
        <begin position="28"/>
        <end position="102"/>
    </location>
</feature>
<dbReference type="EMBL" id="CP007646">
    <property type="protein sequence ID" value="AIR11243.1"/>
    <property type="molecule type" value="Genomic_DNA"/>
</dbReference>
<organism evidence="2 4">
    <name type="scientific">Ligilactobacillus salivarius</name>
    <dbReference type="NCBI Taxonomy" id="1624"/>
    <lineage>
        <taxon>Bacteria</taxon>
        <taxon>Bacillati</taxon>
        <taxon>Bacillota</taxon>
        <taxon>Bacilli</taxon>
        <taxon>Lactobacillales</taxon>
        <taxon>Lactobacillaceae</taxon>
        <taxon>Ligilactobacillus</taxon>
    </lineage>
</organism>
<dbReference type="InterPro" id="IPR004518">
    <property type="entry name" value="MazG-like_dom"/>
</dbReference>
<dbReference type="InterPro" id="IPR047046">
    <property type="entry name" value="YpjD/YvdC"/>
</dbReference>
<dbReference type="RefSeq" id="WP_034982321.1">
    <property type="nucleotide sequence ID" value="NZ_CP007646.1"/>
</dbReference>